<dbReference type="EMBL" id="QFNK01000411">
    <property type="protein sequence ID" value="PZO77775.1"/>
    <property type="molecule type" value="Genomic_DNA"/>
</dbReference>
<dbReference type="PANTHER" id="PTHR43634">
    <property type="entry name" value="OW CONDUCTANCE MECHANOSENSITIVE CHANNEL"/>
    <property type="match status" value="1"/>
</dbReference>
<gene>
    <name evidence="4" type="ORF">DI626_12210</name>
</gene>
<evidence type="ECO:0000259" key="3">
    <source>
        <dbReference type="Pfam" id="PF21082"/>
    </source>
</evidence>
<sequence length="115" mass="13284">RRNRFLISKKFSLRYDTKSAQVRKVVERITEILKNEDTVSDDKLPVRFIGFNADGLLIEVFCYLNVSDNTEFLRIQEDLMLKILDAVEETGAFFAIPSQTFLSHEVQQSNPIQNG</sequence>
<dbReference type="Gene3D" id="3.30.70.100">
    <property type="match status" value="1"/>
</dbReference>
<evidence type="ECO:0000256" key="2">
    <source>
        <dbReference type="ARBA" id="ARBA00008017"/>
    </source>
</evidence>
<protein>
    <recommendedName>
        <fullName evidence="3">Mechanosensitive ion channel MscS C-terminal domain-containing protein</fullName>
    </recommendedName>
</protein>
<evidence type="ECO:0000313" key="5">
    <source>
        <dbReference type="Proteomes" id="UP000249557"/>
    </source>
</evidence>
<name>A0A2W5B3C6_9BACT</name>
<dbReference type="Proteomes" id="UP000249557">
    <property type="component" value="Unassembled WGS sequence"/>
</dbReference>
<dbReference type="InterPro" id="IPR049278">
    <property type="entry name" value="MS_channel_C"/>
</dbReference>
<feature type="non-terminal residue" evidence="4">
    <location>
        <position position="1"/>
    </location>
</feature>
<dbReference type="Pfam" id="PF21082">
    <property type="entry name" value="MS_channel_3rd"/>
    <property type="match status" value="1"/>
</dbReference>
<evidence type="ECO:0000256" key="1">
    <source>
        <dbReference type="ARBA" id="ARBA00004141"/>
    </source>
</evidence>
<feature type="domain" description="Mechanosensitive ion channel MscS C-terminal" evidence="3">
    <location>
        <begin position="11"/>
        <end position="91"/>
    </location>
</feature>
<dbReference type="GO" id="GO:0016020">
    <property type="term" value="C:membrane"/>
    <property type="evidence" value="ECO:0007669"/>
    <property type="project" value="UniProtKB-SubCell"/>
</dbReference>
<dbReference type="InterPro" id="IPR011066">
    <property type="entry name" value="MscS_channel_C_sf"/>
</dbReference>
<comment type="subcellular location">
    <subcellularLocation>
        <location evidence="1">Membrane</location>
        <topology evidence="1">Multi-pass membrane protein</topology>
    </subcellularLocation>
</comment>
<dbReference type="InterPro" id="IPR045042">
    <property type="entry name" value="YnaI-like"/>
</dbReference>
<proteinExistence type="inferred from homology"/>
<comment type="similarity">
    <text evidence="2">Belongs to the MscS (TC 1.A.23) family.</text>
</comment>
<accession>A0A2W5B3C6</accession>
<dbReference type="AlphaFoldDB" id="A0A2W5B3C6"/>
<organism evidence="4 5">
    <name type="scientific">Micavibrio aeruginosavorus</name>
    <dbReference type="NCBI Taxonomy" id="349221"/>
    <lineage>
        <taxon>Bacteria</taxon>
        <taxon>Pseudomonadati</taxon>
        <taxon>Bdellovibrionota</taxon>
        <taxon>Bdellovibrionia</taxon>
        <taxon>Bdellovibrionales</taxon>
        <taxon>Pseudobdellovibrionaceae</taxon>
        <taxon>Micavibrio</taxon>
    </lineage>
</organism>
<evidence type="ECO:0000313" key="4">
    <source>
        <dbReference type="EMBL" id="PZO77775.1"/>
    </source>
</evidence>
<dbReference type="SUPFAM" id="SSF82689">
    <property type="entry name" value="Mechanosensitive channel protein MscS (YggB), C-terminal domain"/>
    <property type="match status" value="1"/>
</dbReference>
<reference evidence="4 5" key="1">
    <citation type="submission" date="2017-08" db="EMBL/GenBank/DDBJ databases">
        <title>Infants hospitalized years apart are colonized by the same room-sourced microbial strains.</title>
        <authorList>
            <person name="Brooks B."/>
            <person name="Olm M.R."/>
            <person name="Firek B.A."/>
            <person name="Baker R."/>
            <person name="Thomas B.C."/>
            <person name="Morowitz M.J."/>
            <person name="Banfield J.F."/>
        </authorList>
    </citation>
    <scope>NUCLEOTIDE SEQUENCE [LARGE SCALE GENOMIC DNA]</scope>
    <source>
        <strain evidence="4">S2_018_000_R2_104</strain>
    </source>
</reference>
<comment type="caution">
    <text evidence="4">The sequence shown here is derived from an EMBL/GenBank/DDBJ whole genome shotgun (WGS) entry which is preliminary data.</text>
</comment>
<dbReference type="PANTHER" id="PTHR43634:SF2">
    <property type="entry name" value="LOW CONDUCTANCE MECHANOSENSITIVE CHANNEL YNAI"/>
    <property type="match status" value="1"/>
</dbReference>